<feature type="domain" description="PAC" evidence="3">
    <location>
        <begin position="207"/>
        <end position="261"/>
    </location>
</feature>
<dbReference type="InterPro" id="IPR000014">
    <property type="entry name" value="PAS"/>
</dbReference>
<dbReference type="RefSeq" id="WP_138622353.1">
    <property type="nucleotide sequence ID" value="NZ_SZVP01000006.1"/>
</dbReference>
<dbReference type="Gene3D" id="3.30.450.20">
    <property type="entry name" value="PAS domain"/>
    <property type="match status" value="2"/>
</dbReference>
<dbReference type="GO" id="GO:0003824">
    <property type="term" value="F:catalytic activity"/>
    <property type="evidence" value="ECO:0007669"/>
    <property type="project" value="UniProtKB-ARBA"/>
</dbReference>
<dbReference type="EMBL" id="SZVP01000006">
    <property type="protein sequence ID" value="TMM45402.1"/>
    <property type="molecule type" value="Genomic_DNA"/>
</dbReference>
<gene>
    <name evidence="5" type="ORF">FCS21_08400</name>
</gene>
<dbReference type="SUPFAM" id="SSF55785">
    <property type="entry name" value="PYP-like sensor domain (PAS domain)"/>
    <property type="match status" value="2"/>
</dbReference>
<sequence>MNSHHALNHKDILNNLNTGIIIHGKESEIIYANNTALKLMTMSWSTMTGQTVASYDWYFVDKYKKRLASKYYPVAAVMSSGKPVENIELGVVREGKVASWILCSASPEFDEQGLLSQIVVTLVDITHKHQYVPFKKIVDLASDIIVVTEAENTKDIGYKIIYVNEAFTKLTGYSSDEAIGKTPKMLQGELTSVTTRKRIKTALDQHQPVRERIYNYSKTGTGYWLDMNIVPLHNPSGELLYFAAIERDITNQQEKENNLSEQASIDELTGLFNRRAFTEAADMAISAAVSQKSTLTVAMIDADHFKSINDNYGHDVGDQALCQLSEIMCSCFRKSDLLGRFGGEEFAVIITGGDEKEILNKMELFRTKVSQTPINITSSHHINLTVSIGLAFLDTSNNSFTGLLKLADTALYQAKNSGRNRVSVYKR</sequence>
<dbReference type="Gene3D" id="3.30.70.270">
    <property type="match status" value="1"/>
</dbReference>
<dbReference type="Proteomes" id="UP000307702">
    <property type="component" value="Unassembled WGS sequence"/>
</dbReference>
<dbReference type="FunFam" id="3.30.70.270:FF:000001">
    <property type="entry name" value="Diguanylate cyclase domain protein"/>
    <property type="match status" value="1"/>
</dbReference>
<dbReference type="InterPro" id="IPR035965">
    <property type="entry name" value="PAS-like_dom_sf"/>
</dbReference>
<dbReference type="InterPro" id="IPR043128">
    <property type="entry name" value="Rev_trsase/Diguanyl_cyclase"/>
</dbReference>
<dbReference type="PANTHER" id="PTHR46663:SF4">
    <property type="entry name" value="DIGUANYLATE CYCLASE DGCT-RELATED"/>
    <property type="match status" value="1"/>
</dbReference>
<evidence type="ECO:0000256" key="1">
    <source>
        <dbReference type="ARBA" id="ARBA00001946"/>
    </source>
</evidence>
<dbReference type="SUPFAM" id="SSF55073">
    <property type="entry name" value="Nucleotide cyclase"/>
    <property type="match status" value="1"/>
</dbReference>
<dbReference type="InterPro" id="IPR001610">
    <property type="entry name" value="PAC"/>
</dbReference>
<dbReference type="PANTHER" id="PTHR46663">
    <property type="entry name" value="DIGUANYLATE CYCLASE DGCT-RELATED"/>
    <property type="match status" value="1"/>
</dbReference>
<dbReference type="NCBIfam" id="TIGR00254">
    <property type="entry name" value="GGDEF"/>
    <property type="match status" value="1"/>
</dbReference>
<dbReference type="Pfam" id="PF08448">
    <property type="entry name" value="PAS_4"/>
    <property type="match status" value="1"/>
</dbReference>
<dbReference type="PROSITE" id="PS50112">
    <property type="entry name" value="PAS"/>
    <property type="match status" value="1"/>
</dbReference>
<evidence type="ECO:0000259" key="2">
    <source>
        <dbReference type="PROSITE" id="PS50112"/>
    </source>
</evidence>
<evidence type="ECO:0000259" key="3">
    <source>
        <dbReference type="PROSITE" id="PS50113"/>
    </source>
</evidence>
<dbReference type="OrthoDB" id="5800589at2"/>
<dbReference type="CDD" id="cd00130">
    <property type="entry name" value="PAS"/>
    <property type="match status" value="2"/>
</dbReference>
<comment type="caution">
    <text evidence="5">The sequence shown here is derived from an EMBL/GenBank/DDBJ whole genome shotgun (WGS) entry which is preliminary data.</text>
</comment>
<dbReference type="InterPro" id="IPR000700">
    <property type="entry name" value="PAS-assoc_C"/>
</dbReference>
<reference evidence="5 6" key="1">
    <citation type="submission" date="2019-05" db="EMBL/GenBank/DDBJ databases">
        <title>Colwellia ponticola sp. nov., isolated from seawater.</title>
        <authorList>
            <person name="Yoon J.-H."/>
        </authorList>
    </citation>
    <scope>NUCLEOTIDE SEQUENCE [LARGE SCALE GENOMIC DNA]</scope>
    <source>
        <strain evidence="5 6">OISW-25</strain>
    </source>
</reference>
<accession>A0A8H2JNF8</accession>
<dbReference type="Pfam" id="PF13426">
    <property type="entry name" value="PAS_9"/>
    <property type="match status" value="1"/>
</dbReference>
<dbReference type="SMART" id="SM00091">
    <property type="entry name" value="PAS"/>
    <property type="match status" value="2"/>
</dbReference>
<evidence type="ECO:0000313" key="6">
    <source>
        <dbReference type="Proteomes" id="UP000307702"/>
    </source>
</evidence>
<dbReference type="PROSITE" id="PS50113">
    <property type="entry name" value="PAC"/>
    <property type="match status" value="1"/>
</dbReference>
<keyword evidence="6" id="KW-1185">Reference proteome</keyword>
<dbReference type="SMART" id="SM00267">
    <property type="entry name" value="GGDEF"/>
    <property type="match status" value="1"/>
</dbReference>
<dbReference type="InterPro" id="IPR052163">
    <property type="entry name" value="DGC-Regulatory_Protein"/>
</dbReference>
<proteinExistence type="predicted"/>
<dbReference type="InterPro" id="IPR013656">
    <property type="entry name" value="PAS_4"/>
</dbReference>
<dbReference type="SMART" id="SM00086">
    <property type="entry name" value="PAC"/>
    <property type="match status" value="2"/>
</dbReference>
<dbReference type="CDD" id="cd01949">
    <property type="entry name" value="GGDEF"/>
    <property type="match status" value="1"/>
</dbReference>
<dbReference type="PROSITE" id="PS50887">
    <property type="entry name" value="GGDEF"/>
    <property type="match status" value="1"/>
</dbReference>
<dbReference type="InterPro" id="IPR000160">
    <property type="entry name" value="GGDEF_dom"/>
</dbReference>
<dbReference type="Pfam" id="PF00990">
    <property type="entry name" value="GGDEF"/>
    <property type="match status" value="1"/>
</dbReference>
<dbReference type="InterPro" id="IPR029787">
    <property type="entry name" value="Nucleotide_cyclase"/>
</dbReference>
<name>A0A8H2JNF8_9GAMM</name>
<feature type="domain" description="PAS" evidence="2">
    <location>
        <begin position="130"/>
        <end position="206"/>
    </location>
</feature>
<dbReference type="NCBIfam" id="TIGR00229">
    <property type="entry name" value="sensory_box"/>
    <property type="match status" value="1"/>
</dbReference>
<organism evidence="5 6">
    <name type="scientific">Colwellia ponticola</name>
    <dbReference type="NCBI Taxonomy" id="2304625"/>
    <lineage>
        <taxon>Bacteria</taxon>
        <taxon>Pseudomonadati</taxon>
        <taxon>Pseudomonadota</taxon>
        <taxon>Gammaproteobacteria</taxon>
        <taxon>Alteromonadales</taxon>
        <taxon>Colwelliaceae</taxon>
        <taxon>Colwellia</taxon>
    </lineage>
</organism>
<dbReference type="AlphaFoldDB" id="A0A8H2JNF8"/>
<protein>
    <submittedName>
        <fullName evidence="5">Diguanylate cyclase</fullName>
    </submittedName>
</protein>
<evidence type="ECO:0000259" key="4">
    <source>
        <dbReference type="PROSITE" id="PS50887"/>
    </source>
</evidence>
<evidence type="ECO:0000313" key="5">
    <source>
        <dbReference type="EMBL" id="TMM45402.1"/>
    </source>
</evidence>
<feature type="domain" description="GGDEF" evidence="4">
    <location>
        <begin position="293"/>
        <end position="427"/>
    </location>
</feature>
<comment type="cofactor">
    <cofactor evidence="1">
        <name>Mg(2+)</name>
        <dbReference type="ChEBI" id="CHEBI:18420"/>
    </cofactor>
</comment>